<evidence type="ECO:0000313" key="8">
    <source>
        <dbReference type="EMBL" id="KAL1617223.1"/>
    </source>
</evidence>
<comment type="cofactor">
    <cofactor evidence="1">
        <name>FAD</name>
        <dbReference type="ChEBI" id="CHEBI:57692"/>
    </cofactor>
</comment>
<keyword evidence="4" id="KW-0274">FAD</keyword>
<keyword evidence="9" id="KW-1185">Reference proteome</keyword>
<proteinExistence type="inferred from homology"/>
<dbReference type="InterPro" id="IPR006094">
    <property type="entry name" value="Oxid_FAD_bind_N"/>
</dbReference>
<organism evidence="8 9">
    <name type="scientific">Neofusicoccum ribis</name>
    <dbReference type="NCBI Taxonomy" id="45134"/>
    <lineage>
        <taxon>Eukaryota</taxon>
        <taxon>Fungi</taxon>
        <taxon>Dikarya</taxon>
        <taxon>Ascomycota</taxon>
        <taxon>Pezizomycotina</taxon>
        <taxon>Dothideomycetes</taxon>
        <taxon>Dothideomycetes incertae sedis</taxon>
        <taxon>Botryosphaeriales</taxon>
        <taxon>Botryosphaeriaceae</taxon>
        <taxon>Neofusicoccum</taxon>
    </lineage>
</organism>
<feature type="signal peptide" evidence="6">
    <location>
        <begin position="1"/>
        <end position="25"/>
    </location>
</feature>
<comment type="similarity">
    <text evidence="2">Belongs to the oxygen-dependent FAD-linked oxidoreductase family.</text>
</comment>
<name>A0ABR3SDH6_9PEZI</name>
<evidence type="ECO:0000256" key="5">
    <source>
        <dbReference type="ARBA" id="ARBA00023002"/>
    </source>
</evidence>
<comment type="caution">
    <text evidence="8">The sequence shown here is derived from an EMBL/GenBank/DDBJ whole genome shotgun (WGS) entry which is preliminary data.</text>
</comment>
<dbReference type="InterPro" id="IPR036318">
    <property type="entry name" value="FAD-bd_PCMH-like_sf"/>
</dbReference>
<dbReference type="SUPFAM" id="SSF56176">
    <property type="entry name" value="FAD-binding/transporter-associated domain-like"/>
    <property type="match status" value="1"/>
</dbReference>
<protein>
    <recommendedName>
        <fullName evidence="7">FAD-binding PCMH-type domain-containing protein</fullName>
    </recommendedName>
</protein>
<evidence type="ECO:0000256" key="4">
    <source>
        <dbReference type="ARBA" id="ARBA00022827"/>
    </source>
</evidence>
<feature type="chain" id="PRO_5046224319" description="FAD-binding PCMH-type domain-containing protein" evidence="6">
    <location>
        <begin position="26"/>
        <end position="622"/>
    </location>
</feature>
<dbReference type="Pfam" id="PF01565">
    <property type="entry name" value="FAD_binding_4"/>
    <property type="match status" value="1"/>
</dbReference>
<dbReference type="PANTHER" id="PTHR42973">
    <property type="entry name" value="BINDING OXIDOREDUCTASE, PUTATIVE (AFU_ORTHOLOGUE AFUA_1G17690)-RELATED"/>
    <property type="match status" value="1"/>
</dbReference>
<evidence type="ECO:0000256" key="1">
    <source>
        <dbReference type="ARBA" id="ARBA00001974"/>
    </source>
</evidence>
<dbReference type="InterPro" id="IPR016166">
    <property type="entry name" value="FAD-bd_PCMH"/>
</dbReference>
<reference evidence="8 9" key="1">
    <citation type="submission" date="2024-02" db="EMBL/GenBank/DDBJ databases">
        <title>De novo assembly and annotation of 12 fungi associated with fruit tree decline syndrome in Ontario, Canada.</title>
        <authorList>
            <person name="Sulman M."/>
            <person name="Ellouze W."/>
            <person name="Ilyukhin E."/>
        </authorList>
    </citation>
    <scope>NUCLEOTIDE SEQUENCE [LARGE SCALE GENOMIC DNA]</scope>
    <source>
        <strain evidence="8 9">M1-105</strain>
    </source>
</reference>
<dbReference type="Proteomes" id="UP001521116">
    <property type="component" value="Unassembled WGS sequence"/>
</dbReference>
<evidence type="ECO:0000256" key="3">
    <source>
        <dbReference type="ARBA" id="ARBA00022630"/>
    </source>
</evidence>
<dbReference type="InterPro" id="IPR012951">
    <property type="entry name" value="BBE"/>
</dbReference>
<feature type="domain" description="FAD-binding PCMH-type" evidence="7">
    <location>
        <begin position="155"/>
        <end position="334"/>
    </location>
</feature>
<keyword evidence="5" id="KW-0560">Oxidoreductase</keyword>
<dbReference type="EMBL" id="JAJVDC020000239">
    <property type="protein sequence ID" value="KAL1617223.1"/>
    <property type="molecule type" value="Genomic_DNA"/>
</dbReference>
<evidence type="ECO:0000256" key="6">
    <source>
        <dbReference type="SAM" id="SignalP"/>
    </source>
</evidence>
<dbReference type="InterPro" id="IPR016169">
    <property type="entry name" value="FAD-bd_PCMH_sub2"/>
</dbReference>
<keyword evidence="3" id="KW-0285">Flavoprotein</keyword>
<dbReference type="Gene3D" id="3.30.465.10">
    <property type="match status" value="2"/>
</dbReference>
<keyword evidence="6" id="KW-0732">Signal</keyword>
<sequence length="622" mass="66506">MRNPTPSRDFWHLLTSLMLAGAVVATDSTTSDLTPVSFFSWEQEVLANTTLASIEPQYRKYFAFGNPSIPALTNSTCKAFPGDSAWPSADVWQALDEATNHALIETVPSAHACYSSEYGAYDAAHADDPTSVSWPLFQGRTCLPTGVNVTSTCTLGGYPSYVVNATTSSQIQAAVNFARNAGVRLVVKNTGHDFAGKSAGAGALSVWTHHLKDIRLIEEYVTPSWRGPAVQVGSGVQAGELYAWAEENGLTVVGGECESVGVTGGYILGGGHSPLSSIYGMGADHVLALNVILPSGQQVSATETLNTALFWALRGGGGSTFGVVTSVTLAAHPRMPVATTTLSFSTSATVPAATFWAGVRAYFDHFLALADAGTYAYFWVIPLGSSQFLFQLRPLFAPNHTAASATALLAPWITQLHNLSIPVAPNTTAHASFHAAWRAGFAAETVGNVDGRSGSRLFPRANFETWDMLDATFAALRGTTEAGVVMLAFNMRNAAPPGAPPSAVSPHWRRSYLHACAASGWAADASVDEVRAAFDYLTYDVFGRWRAVSPTSGAYMNEADLQEPDWQDAFYGRENYGRLLELKREVDPWGLFYAPTAVGSESWEVRTADGLPTQDGRLCRKA</sequence>
<dbReference type="InterPro" id="IPR050416">
    <property type="entry name" value="FAD-linked_Oxidoreductase"/>
</dbReference>
<evidence type="ECO:0000259" key="7">
    <source>
        <dbReference type="PROSITE" id="PS51387"/>
    </source>
</evidence>
<dbReference type="Pfam" id="PF08031">
    <property type="entry name" value="BBE"/>
    <property type="match status" value="1"/>
</dbReference>
<evidence type="ECO:0000313" key="9">
    <source>
        <dbReference type="Proteomes" id="UP001521116"/>
    </source>
</evidence>
<gene>
    <name evidence="8" type="ORF">SLS56_011086</name>
</gene>
<evidence type="ECO:0000256" key="2">
    <source>
        <dbReference type="ARBA" id="ARBA00005466"/>
    </source>
</evidence>
<accession>A0ABR3SDH6</accession>
<dbReference type="PANTHER" id="PTHR42973:SF39">
    <property type="entry name" value="FAD-BINDING PCMH-TYPE DOMAIN-CONTAINING PROTEIN"/>
    <property type="match status" value="1"/>
</dbReference>
<dbReference type="PROSITE" id="PS51387">
    <property type="entry name" value="FAD_PCMH"/>
    <property type="match status" value="1"/>
</dbReference>